<evidence type="ECO:0000313" key="1">
    <source>
        <dbReference type="EMBL" id="OSZ58492.1"/>
    </source>
</evidence>
<keyword evidence="2" id="KW-1185">Reference proteome</keyword>
<dbReference type="EMBL" id="MRYD01000122">
    <property type="protein sequence ID" value="OSZ58492.1"/>
    <property type="molecule type" value="Genomic_DNA"/>
</dbReference>
<reference evidence="1 2" key="1">
    <citation type="submission" date="2016-12" db="EMBL/GenBank/DDBJ databases">
        <title>Genome Mining:The Detection of Biosynthetic Gene Clusters to Aid in the Expression of Curamycin A produced by Streptomyces sp. strain CZA14.</title>
        <authorList>
            <person name="Durrell K.A."/>
            <person name="Kirby B.M."/>
            <person name="Khan W."/>
            <person name="Mthethwa T."/>
            <person name="Le Roes-Hill M."/>
        </authorList>
    </citation>
    <scope>NUCLEOTIDE SEQUENCE [LARGE SCALE GENOMIC DNA]</scope>
    <source>
        <strain evidence="1 2">CZA14</strain>
    </source>
</reference>
<feature type="non-terminal residue" evidence="1">
    <location>
        <position position="1"/>
    </location>
</feature>
<dbReference type="Proteomes" id="UP000194266">
    <property type="component" value="Unassembled WGS sequence"/>
</dbReference>
<accession>A0ABX3YFH3</accession>
<comment type="caution">
    <text evidence="1">The sequence shown here is derived from an EMBL/GenBank/DDBJ whole genome shotgun (WGS) entry which is preliminary data.</text>
</comment>
<name>A0ABX3YFH3_9ACTN</name>
<organism evidence="1 2">
    <name type="scientific">Streptomyces pharetrae CZA14</name>
    <dbReference type="NCBI Taxonomy" id="1144883"/>
    <lineage>
        <taxon>Bacteria</taxon>
        <taxon>Bacillati</taxon>
        <taxon>Actinomycetota</taxon>
        <taxon>Actinomycetes</taxon>
        <taxon>Kitasatosporales</taxon>
        <taxon>Streptomycetaceae</taxon>
        <taxon>Streptomyces</taxon>
    </lineage>
</organism>
<protein>
    <submittedName>
        <fullName evidence="1">Uncharacterized protein</fullName>
    </submittedName>
</protein>
<proteinExistence type="predicted"/>
<gene>
    <name evidence="1" type="ORF">OQI_21540</name>
</gene>
<evidence type="ECO:0000313" key="2">
    <source>
        <dbReference type="Proteomes" id="UP000194266"/>
    </source>
</evidence>
<sequence>AKAADSAAEDPGNKSTGPLGSPAYLACTGLLVEGTVTEVVPVPRTGEQRVTLDVTRSYRPAGGGERTAAFVKGDEPAFGAPARLREGDHVLVAVPRAGTTADFWFVGEEAIAPQRQAIEGALPEARTIVCE</sequence>